<dbReference type="RefSeq" id="WP_315725052.1">
    <property type="nucleotide sequence ID" value="NZ_JAVUPU010000003.1"/>
</dbReference>
<gene>
    <name evidence="2" type="ORF">RQX22_07275</name>
</gene>
<evidence type="ECO:0000313" key="2">
    <source>
        <dbReference type="EMBL" id="MDT9598744.1"/>
    </source>
</evidence>
<name>A0ABU3Q6M8_9SPHN</name>
<proteinExistence type="predicted"/>
<dbReference type="Pfam" id="PF01979">
    <property type="entry name" value="Amidohydro_1"/>
    <property type="match status" value="1"/>
</dbReference>
<evidence type="ECO:0000259" key="1">
    <source>
        <dbReference type="Pfam" id="PF01979"/>
    </source>
</evidence>
<dbReference type="Proteomes" id="UP001259572">
    <property type="component" value="Unassembled WGS sequence"/>
</dbReference>
<dbReference type="InterPro" id="IPR006680">
    <property type="entry name" value="Amidohydro-rel"/>
</dbReference>
<dbReference type="EMBL" id="JAVUPU010000003">
    <property type="protein sequence ID" value="MDT9598744.1"/>
    <property type="molecule type" value="Genomic_DNA"/>
</dbReference>
<dbReference type="InterPro" id="IPR051781">
    <property type="entry name" value="Metallo-dep_Hydrolase"/>
</dbReference>
<dbReference type="SUPFAM" id="SSF51338">
    <property type="entry name" value="Composite domain of metallo-dependent hydrolases"/>
    <property type="match status" value="1"/>
</dbReference>
<dbReference type="SUPFAM" id="SSF51556">
    <property type="entry name" value="Metallo-dependent hydrolases"/>
    <property type="match status" value="1"/>
</dbReference>
<dbReference type="PANTHER" id="PTHR43135:SF3">
    <property type="entry name" value="ALPHA-D-RIBOSE 1-METHYLPHOSPHONATE 5-TRIPHOSPHATE DIPHOSPHATASE"/>
    <property type="match status" value="1"/>
</dbReference>
<protein>
    <submittedName>
        <fullName evidence="2">Amidohydrolase family protein</fullName>
    </submittedName>
</protein>
<dbReference type="InterPro" id="IPR011059">
    <property type="entry name" value="Metal-dep_hydrolase_composite"/>
</dbReference>
<comment type="caution">
    <text evidence="2">The sequence shown here is derived from an EMBL/GenBank/DDBJ whole genome shotgun (WGS) entry which is preliminary data.</text>
</comment>
<feature type="domain" description="Amidohydrolase-related" evidence="1">
    <location>
        <begin position="58"/>
        <end position="406"/>
    </location>
</feature>
<dbReference type="InterPro" id="IPR057744">
    <property type="entry name" value="OTAase-like"/>
</dbReference>
<dbReference type="Gene3D" id="2.30.40.10">
    <property type="entry name" value="Urease, subunit C, domain 1"/>
    <property type="match status" value="1"/>
</dbReference>
<sequence length="411" mass="42737">MIATDTKVIHAGTLLADAGEAPKRQQSLLIEGSRIKSVASGFIDPPDGASLVDLSDKFVLPGLIDCHVHLTGQFGPKVFLEMVQDSEPKTGFKAAHYAALTLGAGFTTVRDVGAFGSPDIIFALRDAIADGLVDGPRILCVGMILGPTGGHGQVFPYREEVCACVHSTAGRCDGVDACRRAVRQQVAFGADAIKFVATGGVLTDTKTGLDQQFFREEIESIIETAHALGRPVAAHAHSAAGINAALEAGVDSIEHGSFLDDRSIELFLEKGAFHVPTLIAGMAALEMSRGPTMSSAQADKARQVAAEIKNALGRSYKAGVRIAFGTDAAVAPHGINGREFGLMAEAGMSAKDCLVAATLNAAELLGIADEVGTLEAGKSADIIAVDASPLEDVTILESVKFVMARGSLFKG</sequence>
<organism evidence="2 3">
    <name type="scientific">Sphingosinicella rhizophila</name>
    <dbReference type="NCBI Taxonomy" id="3050082"/>
    <lineage>
        <taxon>Bacteria</taxon>
        <taxon>Pseudomonadati</taxon>
        <taxon>Pseudomonadota</taxon>
        <taxon>Alphaproteobacteria</taxon>
        <taxon>Sphingomonadales</taxon>
        <taxon>Sphingosinicellaceae</taxon>
        <taxon>Sphingosinicella</taxon>
    </lineage>
</organism>
<dbReference type="InterPro" id="IPR032466">
    <property type="entry name" value="Metal_Hydrolase"/>
</dbReference>
<evidence type="ECO:0000313" key="3">
    <source>
        <dbReference type="Proteomes" id="UP001259572"/>
    </source>
</evidence>
<dbReference type="CDD" id="cd01299">
    <property type="entry name" value="Met_dep_hydrolase_A"/>
    <property type="match status" value="1"/>
</dbReference>
<reference evidence="2 3" key="1">
    <citation type="submission" date="2023-05" db="EMBL/GenBank/DDBJ databases">
        <authorList>
            <person name="Guo Y."/>
        </authorList>
    </citation>
    <scope>NUCLEOTIDE SEQUENCE [LARGE SCALE GENOMIC DNA]</scope>
    <source>
        <strain evidence="2 3">GR2756</strain>
    </source>
</reference>
<dbReference type="Gene3D" id="3.20.20.140">
    <property type="entry name" value="Metal-dependent hydrolases"/>
    <property type="match status" value="1"/>
</dbReference>
<keyword evidence="3" id="KW-1185">Reference proteome</keyword>
<accession>A0ABU3Q6M8</accession>
<dbReference type="PANTHER" id="PTHR43135">
    <property type="entry name" value="ALPHA-D-RIBOSE 1-METHYLPHOSPHONATE 5-TRIPHOSPHATE DIPHOSPHATASE"/>
    <property type="match status" value="1"/>
</dbReference>